<evidence type="ECO:0000313" key="1">
    <source>
        <dbReference type="EMBL" id="SLN23362.1"/>
    </source>
</evidence>
<dbReference type="AlphaFoldDB" id="A0A1X6YK06"/>
<dbReference type="Proteomes" id="UP000193778">
    <property type="component" value="Unassembled WGS sequence"/>
</dbReference>
<reference evidence="2" key="1">
    <citation type="submission" date="2017-03" db="EMBL/GenBank/DDBJ databases">
        <authorList>
            <person name="Rodrigo-Torres L."/>
            <person name="Arahal R.D."/>
            <person name="Lucena T."/>
        </authorList>
    </citation>
    <scope>NUCLEOTIDE SEQUENCE [LARGE SCALE GENOMIC DNA]</scope>
    <source>
        <strain evidence="2">CECT 8411</strain>
    </source>
</reference>
<name>A0A1X6YK06_9RHOB</name>
<accession>A0A1X6YK06</accession>
<gene>
    <name evidence="1" type="ORF">RUM8411_00902</name>
</gene>
<protein>
    <submittedName>
        <fullName evidence="1">Uncharacterized protein</fullName>
    </submittedName>
</protein>
<proteinExistence type="predicted"/>
<sequence>MTVSSDPLQIGTISNTARPLVEFPINRQIGQCAKQQRAYVTVSDKQNVTFAGIGQVGRNGLDDTRLCNHGPFPASYTDFQMTEELVRDGLKLFWRQ</sequence>
<dbReference type="EMBL" id="FWFP01000002">
    <property type="protein sequence ID" value="SLN23362.1"/>
    <property type="molecule type" value="Genomic_DNA"/>
</dbReference>
<organism evidence="1 2">
    <name type="scientific">Ruegeria meonggei</name>
    <dbReference type="NCBI Taxonomy" id="1446476"/>
    <lineage>
        <taxon>Bacteria</taxon>
        <taxon>Pseudomonadati</taxon>
        <taxon>Pseudomonadota</taxon>
        <taxon>Alphaproteobacteria</taxon>
        <taxon>Rhodobacterales</taxon>
        <taxon>Roseobacteraceae</taxon>
        <taxon>Ruegeria</taxon>
    </lineage>
</organism>
<keyword evidence="2" id="KW-1185">Reference proteome</keyword>
<evidence type="ECO:0000313" key="2">
    <source>
        <dbReference type="Proteomes" id="UP000193778"/>
    </source>
</evidence>